<reference evidence="1 2" key="2">
    <citation type="submission" date="2007-06" db="EMBL/GenBank/DDBJ databases">
        <title>Draft genome sequence of Pseudoflavonifractor capillosus ATCC 29799.</title>
        <authorList>
            <person name="Sudarsanam P."/>
            <person name="Ley R."/>
            <person name="Guruge J."/>
            <person name="Turnbaugh P.J."/>
            <person name="Mahowald M."/>
            <person name="Liep D."/>
            <person name="Gordon J."/>
        </authorList>
    </citation>
    <scope>NUCLEOTIDE SEQUENCE [LARGE SCALE GENOMIC DNA]</scope>
    <source>
        <strain evidence="1 2">ATCC 29799</strain>
    </source>
</reference>
<keyword evidence="2" id="KW-1185">Reference proteome</keyword>
<sequence>MRSNSMVRPPAALSSVFSYYSIDYSIEAGSHQPVRPV</sequence>
<dbReference type="Proteomes" id="UP000003639">
    <property type="component" value="Unassembled WGS sequence"/>
</dbReference>
<dbReference type="EMBL" id="AAXG02000044">
    <property type="protein sequence ID" value="EDM98087.1"/>
    <property type="molecule type" value="Genomic_DNA"/>
</dbReference>
<evidence type="ECO:0000313" key="1">
    <source>
        <dbReference type="EMBL" id="EDM98087.1"/>
    </source>
</evidence>
<protein>
    <submittedName>
        <fullName evidence="1">Uncharacterized protein</fullName>
    </submittedName>
</protein>
<reference evidence="1 2" key="1">
    <citation type="submission" date="2007-04" db="EMBL/GenBank/DDBJ databases">
        <authorList>
            <person name="Fulton L."/>
            <person name="Clifton S."/>
            <person name="Fulton B."/>
            <person name="Xu J."/>
            <person name="Minx P."/>
            <person name="Pepin K.H."/>
            <person name="Johnson M."/>
            <person name="Thiruvilangam P."/>
            <person name="Bhonagiri V."/>
            <person name="Nash W.E."/>
            <person name="Mardis E.R."/>
            <person name="Wilson R.K."/>
        </authorList>
    </citation>
    <scope>NUCLEOTIDE SEQUENCE [LARGE SCALE GENOMIC DNA]</scope>
    <source>
        <strain evidence="1 2">ATCC 29799</strain>
    </source>
</reference>
<comment type="caution">
    <text evidence="1">The sequence shown here is derived from an EMBL/GenBank/DDBJ whole genome shotgun (WGS) entry which is preliminary data.</text>
</comment>
<dbReference type="AlphaFoldDB" id="A6P0U8"/>
<gene>
    <name evidence="1" type="ORF">BACCAP_04115</name>
</gene>
<organism evidence="1 2">
    <name type="scientific">Pseudoflavonifractor capillosus ATCC 29799</name>
    <dbReference type="NCBI Taxonomy" id="411467"/>
    <lineage>
        <taxon>Bacteria</taxon>
        <taxon>Bacillati</taxon>
        <taxon>Bacillota</taxon>
        <taxon>Clostridia</taxon>
        <taxon>Eubacteriales</taxon>
        <taxon>Oscillospiraceae</taxon>
        <taxon>Pseudoflavonifractor</taxon>
    </lineage>
</organism>
<evidence type="ECO:0000313" key="2">
    <source>
        <dbReference type="Proteomes" id="UP000003639"/>
    </source>
</evidence>
<accession>A6P0U8</accession>
<name>A6P0U8_9FIRM</name>
<proteinExistence type="predicted"/>